<dbReference type="FunFam" id="3.30.160.60:FF:001732">
    <property type="entry name" value="Zgc:162936"/>
    <property type="match status" value="1"/>
</dbReference>
<evidence type="ECO:0008006" key="12">
    <source>
        <dbReference type="Google" id="ProtNLM"/>
    </source>
</evidence>
<dbReference type="EMBL" id="LR899009">
    <property type="protein sequence ID" value="CAD7077157.1"/>
    <property type="molecule type" value="Genomic_DNA"/>
</dbReference>
<name>A0A7R8YM65_HERIL</name>
<dbReference type="GO" id="GO:0005694">
    <property type="term" value="C:chromosome"/>
    <property type="evidence" value="ECO:0007669"/>
    <property type="project" value="UniProtKB-ARBA"/>
</dbReference>
<dbReference type="GO" id="GO:0043565">
    <property type="term" value="F:sequence-specific DNA binding"/>
    <property type="evidence" value="ECO:0007669"/>
    <property type="project" value="UniProtKB-ARBA"/>
</dbReference>
<dbReference type="PANTHER" id="PTHR24379">
    <property type="entry name" value="KRAB AND ZINC FINGER DOMAIN-CONTAINING"/>
    <property type="match status" value="1"/>
</dbReference>
<keyword evidence="11" id="KW-1185">Reference proteome</keyword>
<reference evidence="10 11" key="1">
    <citation type="submission" date="2020-11" db="EMBL/GenBank/DDBJ databases">
        <authorList>
            <person name="Wallbank WR R."/>
            <person name="Pardo Diaz C."/>
            <person name="Kozak K."/>
            <person name="Martin S."/>
            <person name="Jiggins C."/>
            <person name="Moest M."/>
            <person name="Warren A I."/>
            <person name="Generalovic N T."/>
            <person name="Byers J.R.P. K."/>
            <person name="Montejo-Kovacevich G."/>
            <person name="Yen C E."/>
        </authorList>
    </citation>
    <scope>NUCLEOTIDE SEQUENCE [LARGE SCALE GENOMIC DNA]</scope>
</reference>
<organism evidence="10 11">
    <name type="scientific">Hermetia illucens</name>
    <name type="common">Black soldier fly</name>
    <dbReference type="NCBI Taxonomy" id="343691"/>
    <lineage>
        <taxon>Eukaryota</taxon>
        <taxon>Metazoa</taxon>
        <taxon>Ecdysozoa</taxon>
        <taxon>Arthropoda</taxon>
        <taxon>Hexapoda</taxon>
        <taxon>Insecta</taxon>
        <taxon>Pterygota</taxon>
        <taxon>Neoptera</taxon>
        <taxon>Endopterygota</taxon>
        <taxon>Diptera</taxon>
        <taxon>Brachycera</taxon>
        <taxon>Stratiomyomorpha</taxon>
        <taxon>Stratiomyidae</taxon>
        <taxon>Hermetiinae</taxon>
        <taxon>Hermetia</taxon>
    </lineage>
</organism>
<dbReference type="Pfam" id="PF07776">
    <property type="entry name" value="zf-AD"/>
    <property type="match status" value="1"/>
</dbReference>
<dbReference type="GO" id="GO:0008270">
    <property type="term" value="F:zinc ion binding"/>
    <property type="evidence" value="ECO:0007669"/>
    <property type="project" value="UniProtKB-UniRule"/>
</dbReference>
<feature type="domain" description="C2H2-type" evidence="8">
    <location>
        <begin position="330"/>
        <end position="357"/>
    </location>
</feature>
<feature type="domain" description="C2H2-type" evidence="8">
    <location>
        <begin position="418"/>
        <end position="445"/>
    </location>
</feature>
<proteinExistence type="predicted"/>
<evidence type="ECO:0000256" key="4">
    <source>
        <dbReference type="ARBA" id="ARBA00022833"/>
    </source>
</evidence>
<dbReference type="Gene3D" id="3.40.1800.20">
    <property type="match status" value="1"/>
</dbReference>
<evidence type="ECO:0000256" key="3">
    <source>
        <dbReference type="ARBA" id="ARBA00022771"/>
    </source>
</evidence>
<dbReference type="GO" id="GO:0045893">
    <property type="term" value="P:positive regulation of DNA-templated transcription"/>
    <property type="evidence" value="ECO:0007669"/>
    <property type="project" value="UniProtKB-ARBA"/>
</dbReference>
<evidence type="ECO:0000313" key="11">
    <source>
        <dbReference type="Proteomes" id="UP000594454"/>
    </source>
</evidence>
<dbReference type="SUPFAM" id="SSF57667">
    <property type="entry name" value="beta-beta-alpha zinc fingers"/>
    <property type="match status" value="2"/>
</dbReference>
<evidence type="ECO:0000259" key="9">
    <source>
        <dbReference type="PROSITE" id="PS51915"/>
    </source>
</evidence>
<evidence type="ECO:0000256" key="2">
    <source>
        <dbReference type="ARBA" id="ARBA00022737"/>
    </source>
</evidence>
<keyword evidence="2" id="KW-0677">Repeat</keyword>
<feature type="binding site" evidence="6">
    <location>
        <position position="3"/>
    </location>
    <ligand>
        <name>Zn(2+)</name>
        <dbReference type="ChEBI" id="CHEBI:29105"/>
    </ligand>
</feature>
<dbReference type="SUPFAM" id="SSF57716">
    <property type="entry name" value="Glucocorticoid receptor-like (DNA-binding domain)"/>
    <property type="match status" value="1"/>
</dbReference>
<dbReference type="SMART" id="SM00868">
    <property type="entry name" value="zf-AD"/>
    <property type="match status" value="1"/>
</dbReference>
<sequence>MLCRLCLLDCDDLLEVFDEDGLRMRIGSIVAQHFGFQFKHDDQISDKICTTCWMEVENFHTFFLDVRRAQDKLRIELEKNVDPDPDTDEDICEDDEYDSSGNDLEDYGSDPSIFQANINCDNSYLRPGWKDTSNVTGDIDVFAAPSRTLSKNCSSRKVHSREYPDIISSAKNRIIVVDIGSSKYNNNEDEISSFYSAGQKSCNGVQDENEFIRNRFKSLGIPGLTKILERNELSITAVPKDDIDSMKEGEEEISKYIQLNCELCEEKFKTFSDLKHHFRIAHNIIGYVVCCNEKLFQPVHLVNHIMKHLDRSRFATDAQGVDMLLDTNINNCLLCQEVFEDKQQLNQHLIEHFRKKSTRVQCQQCGLWCKTRYILRKHARTHLTEGDDQICTICGKKFPSDIALQRHLTNVHYKERKFQCTICNKAFKWSINLKEHMAIHTGERLYSCRHCSRQFNASSNLHSHRKKVHREEWEEERKQRLEMASVE</sequence>
<dbReference type="FunFam" id="3.30.160.60:FF:002534">
    <property type="entry name" value="Uncharacterized protein, isoform B"/>
    <property type="match status" value="1"/>
</dbReference>
<keyword evidence="4 6" id="KW-0862">Zinc</keyword>
<feature type="domain" description="C2H2-type" evidence="8">
    <location>
        <begin position="446"/>
        <end position="474"/>
    </location>
</feature>
<dbReference type="Proteomes" id="UP000594454">
    <property type="component" value="Chromosome 1"/>
</dbReference>
<evidence type="ECO:0000256" key="6">
    <source>
        <dbReference type="PROSITE-ProRule" id="PRU01263"/>
    </source>
</evidence>
<dbReference type="PANTHER" id="PTHR24379:SF121">
    <property type="entry name" value="C2H2-TYPE DOMAIN-CONTAINING PROTEIN"/>
    <property type="match status" value="1"/>
</dbReference>
<dbReference type="PROSITE" id="PS00028">
    <property type="entry name" value="ZINC_FINGER_C2H2_1"/>
    <property type="match status" value="6"/>
</dbReference>
<feature type="domain" description="ZAD" evidence="9">
    <location>
        <begin position="1"/>
        <end position="76"/>
    </location>
</feature>
<dbReference type="InterPro" id="IPR013087">
    <property type="entry name" value="Znf_C2H2_type"/>
</dbReference>
<accession>A0A7R8YM65</accession>
<dbReference type="Gene3D" id="3.30.160.60">
    <property type="entry name" value="Classic Zinc Finger"/>
    <property type="match status" value="3"/>
</dbReference>
<keyword evidence="3 5" id="KW-0863">Zinc-finger</keyword>
<feature type="binding site" evidence="6">
    <location>
        <position position="52"/>
    </location>
    <ligand>
        <name>Zn(2+)</name>
        <dbReference type="ChEBI" id="CHEBI:29105"/>
    </ligand>
</feature>
<dbReference type="InParanoid" id="A0A7R8YM65"/>
<feature type="domain" description="C2H2-type" evidence="8">
    <location>
        <begin position="259"/>
        <end position="282"/>
    </location>
</feature>
<evidence type="ECO:0000313" key="10">
    <source>
        <dbReference type="EMBL" id="CAD7077157.1"/>
    </source>
</evidence>
<dbReference type="PROSITE" id="PS51915">
    <property type="entry name" value="ZAD"/>
    <property type="match status" value="1"/>
</dbReference>
<feature type="region of interest" description="Disordered" evidence="7">
    <location>
        <begin position="79"/>
        <end position="102"/>
    </location>
</feature>
<dbReference type="PROSITE" id="PS50157">
    <property type="entry name" value="ZINC_FINGER_C2H2_2"/>
    <property type="match status" value="5"/>
</dbReference>
<dbReference type="Pfam" id="PF00096">
    <property type="entry name" value="zf-C2H2"/>
    <property type="match status" value="2"/>
</dbReference>
<dbReference type="SMART" id="SM00355">
    <property type="entry name" value="ZnF_C2H2"/>
    <property type="match status" value="7"/>
</dbReference>
<gene>
    <name evidence="10" type="ORF">HERILL_LOCUS529</name>
</gene>
<evidence type="ECO:0000256" key="5">
    <source>
        <dbReference type="PROSITE-ProRule" id="PRU00042"/>
    </source>
</evidence>
<dbReference type="GO" id="GO:0005634">
    <property type="term" value="C:nucleus"/>
    <property type="evidence" value="ECO:0007669"/>
    <property type="project" value="InterPro"/>
</dbReference>
<dbReference type="InterPro" id="IPR036236">
    <property type="entry name" value="Znf_C2H2_sf"/>
</dbReference>
<evidence type="ECO:0000259" key="8">
    <source>
        <dbReference type="PROSITE" id="PS50157"/>
    </source>
</evidence>
<feature type="binding site" evidence="6">
    <location>
        <position position="49"/>
    </location>
    <ligand>
        <name>Zn(2+)</name>
        <dbReference type="ChEBI" id="CHEBI:29105"/>
    </ligand>
</feature>
<protein>
    <recommendedName>
        <fullName evidence="12">Transcription factor grauzone</fullName>
    </recommendedName>
</protein>
<dbReference type="InterPro" id="IPR012934">
    <property type="entry name" value="Znf_AD"/>
</dbReference>
<feature type="domain" description="C2H2-type" evidence="8">
    <location>
        <begin position="389"/>
        <end position="417"/>
    </location>
</feature>
<dbReference type="OrthoDB" id="7852576at2759"/>
<dbReference type="AlphaFoldDB" id="A0A7R8YM65"/>
<keyword evidence="1 6" id="KW-0479">Metal-binding</keyword>
<evidence type="ECO:0000256" key="1">
    <source>
        <dbReference type="ARBA" id="ARBA00022723"/>
    </source>
</evidence>
<feature type="compositionally biased region" description="Acidic residues" evidence="7">
    <location>
        <begin position="83"/>
        <end position="102"/>
    </location>
</feature>
<evidence type="ECO:0000256" key="7">
    <source>
        <dbReference type="SAM" id="MobiDB-lite"/>
    </source>
</evidence>
<feature type="binding site" evidence="6">
    <location>
        <position position="6"/>
    </location>
    <ligand>
        <name>Zn(2+)</name>
        <dbReference type="ChEBI" id="CHEBI:29105"/>
    </ligand>
</feature>